<accession>A0A0P0DZ19</accession>
<protein>
    <submittedName>
        <fullName evidence="2">Putative chemosensory protein CSP7</fullName>
    </submittedName>
</protein>
<evidence type="ECO:0000256" key="1">
    <source>
        <dbReference type="SAM" id="SignalP"/>
    </source>
</evidence>
<feature type="signal peptide" evidence="1">
    <location>
        <begin position="1"/>
        <end position="16"/>
    </location>
</feature>
<proteinExistence type="evidence at transcript level"/>
<dbReference type="PANTHER" id="PTHR11257">
    <property type="entry name" value="CHEMOSENSORY PROTEIN-RELATED"/>
    <property type="match status" value="1"/>
</dbReference>
<name>A0A0P0DZ19_SPOLT</name>
<dbReference type="InterPro" id="IPR005055">
    <property type="entry name" value="A10/PebIII"/>
</dbReference>
<dbReference type="Gene3D" id="1.10.2080.10">
    <property type="entry name" value="Insect odorant-binding protein A10/Ejaculatory bulb-specific protein 3"/>
    <property type="match status" value="1"/>
</dbReference>
<reference evidence="2" key="2">
    <citation type="submission" date="2015-07" db="EMBL/GenBank/DDBJ databases">
        <authorList>
            <person name="Cajimat M.N.B."/>
            <person name="Milazzo M.L."/>
            <person name="Fulhorst C.F."/>
        </authorList>
    </citation>
    <scope>NUCLEOTIDE SEQUENCE</scope>
</reference>
<feature type="chain" id="PRO_5006044364" evidence="1">
    <location>
        <begin position="17"/>
        <end position="113"/>
    </location>
</feature>
<dbReference type="PANTHER" id="PTHR11257:SF13">
    <property type="entry name" value="GEO07322P1"/>
    <property type="match status" value="1"/>
</dbReference>
<sequence>MKVLVALSIFVVLAAAVPITKDEFATLEAFDYDALFADEENRKMVFDCLLDKGDCGPYKQIVELSMKIILSNCAECSPSQKAKYDHVLKVLKEDYASFFNELMQKAASKKEKH</sequence>
<organism evidence="2">
    <name type="scientific">Spodoptera litura</name>
    <name type="common">Asian cotton leafworm</name>
    <dbReference type="NCBI Taxonomy" id="69820"/>
    <lineage>
        <taxon>Eukaryota</taxon>
        <taxon>Metazoa</taxon>
        <taxon>Ecdysozoa</taxon>
        <taxon>Arthropoda</taxon>
        <taxon>Hexapoda</taxon>
        <taxon>Insecta</taxon>
        <taxon>Pterygota</taxon>
        <taxon>Neoptera</taxon>
        <taxon>Endopterygota</taxon>
        <taxon>Lepidoptera</taxon>
        <taxon>Glossata</taxon>
        <taxon>Ditrysia</taxon>
        <taxon>Noctuoidea</taxon>
        <taxon>Noctuidae</taxon>
        <taxon>Amphipyrinae</taxon>
        <taxon>Spodoptera</taxon>
    </lineage>
</organism>
<dbReference type="InterPro" id="IPR036682">
    <property type="entry name" value="OS_D_A10/PebIII_sf"/>
</dbReference>
<dbReference type="Pfam" id="PF03392">
    <property type="entry name" value="OS-D"/>
    <property type="match status" value="1"/>
</dbReference>
<dbReference type="SUPFAM" id="SSF100910">
    <property type="entry name" value="Chemosensory protein Csp2"/>
    <property type="match status" value="1"/>
</dbReference>
<reference evidence="2" key="1">
    <citation type="journal article" date="2015" name="PLoS ONE">
        <title>Identification and Expression Profiles of Sex Pheromone Biosynthesis and Transport Related Genes in Spodoptera litura.</title>
        <authorList>
            <person name="Zhang Y.N."/>
            <person name="Zhu X.Y."/>
            <person name="Fang L.P."/>
            <person name="He P."/>
            <person name="Wang Z.Q."/>
            <person name="Chen G."/>
            <person name="Sun L."/>
            <person name="Ye Z.F."/>
            <person name="Deng D.G."/>
            <person name="Li J.B."/>
        </authorList>
    </citation>
    <scope>NUCLEOTIDE SEQUENCE</scope>
</reference>
<dbReference type="EMBL" id="KT261678">
    <property type="protein sequence ID" value="ALJ30218.1"/>
    <property type="molecule type" value="mRNA"/>
</dbReference>
<keyword evidence="1" id="KW-0732">Signal</keyword>
<dbReference type="AlphaFoldDB" id="A0A0P0DZ19"/>
<evidence type="ECO:0000313" key="2">
    <source>
        <dbReference type="EMBL" id="ALJ30218.1"/>
    </source>
</evidence>